<evidence type="ECO:0000259" key="2">
    <source>
        <dbReference type="Pfam" id="PF13581"/>
    </source>
</evidence>
<dbReference type="AlphaFoldDB" id="A0A9W6PNY9"/>
<dbReference type="InterPro" id="IPR003594">
    <property type="entry name" value="HATPase_dom"/>
</dbReference>
<dbReference type="CDD" id="cd16936">
    <property type="entry name" value="HATPase_RsbW-like"/>
    <property type="match status" value="1"/>
</dbReference>
<protein>
    <recommendedName>
        <fullName evidence="2">Histidine kinase/HSP90-like ATPase domain-containing protein</fullName>
    </recommendedName>
</protein>
<comment type="caution">
    <text evidence="3">The sequence shown here is derived from an EMBL/GenBank/DDBJ whole genome shotgun (WGS) entry which is preliminary data.</text>
</comment>
<keyword evidence="1" id="KW-0808">Transferase</keyword>
<dbReference type="GO" id="GO:0004674">
    <property type="term" value="F:protein serine/threonine kinase activity"/>
    <property type="evidence" value="ECO:0007669"/>
    <property type="project" value="UniProtKB-KW"/>
</dbReference>
<sequence>MPALVISFTVPAMHASVGGVRDQLVCRLSSVLNPDQLYAVRLAASELATNALEHGVGGEDGAQDLRVEAAADYAAGTLRVTITNPCRTRSVPRRAAGDLWAESGRGLLIVAALADDVGSELLPGDDGTLQRAVWFELAVSFTEKPDAAVSSTIELVDQHLADRRVGARRPLVRRAAGHLARLPRRAVSLRWPESRAAPSRSAA</sequence>
<evidence type="ECO:0000256" key="1">
    <source>
        <dbReference type="ARBA" id="ARBA00022527"/>
    </source>
</evidence>
<dbReference type="OrthoDB" id="3527613at2"/>
<dbReference type="EMBL" id="BSRX01000054">
    <property type="protein sequence ID" value="GLW58532.1"/>
    <property type="molecule type" value="Genomic_DNA"/>
</dbReference>
<dbReference type="Gene3D" id="3.30.565.10">
    <property type="entry name" value="Histidine kinase-like ATPase, C-terminal domain"/>
    <property type="match status" value="1"/>
</dbReference>
<evidence type="ECO:0000313" key="4">
    <source>
        <dbReference type="Proteomes" id="UP001165143"/>
    </source>
</evidence>
<proteinExistence type="predicted"/>
<gene>
    <name evidence="3" type="ORF">Kpho01_65430</name>
</gene>
<reference evidence="3" key="1">
    <citation type="submission" date="2023-02" db="EMBL/GenBank/DDBJ databases">
        <title>Kitasatospora phosalacinea NBRC 14362.</title>
        <authorList>
            <person name="Ichikawa N."/>
            <person name="Sato H."/>
            <person name="Tonouchi N."/>
        </authorList>
    </citation>
    <scope>NUCLEOTIDE SEQUENCE</scope>
    <source>
        <strain evidence="3">NBRC 14362</strain>
    </source>
</reference>
<dbReference type="Proteomes" id="UP001165143">
    <property type="component" value="Unassembled WGS sequence"/>
</dbReference>
<evidence type="ECO:0000313" key="3">
    <source>
        <dbReference type="EMBL" id="GLW58532.1"/>
    </source>
</evidence>
<keyword evidence="1" id="KW-0418">Kinase</keyword>
<accession>A0A9W6PNY9</accession>
<dbReference type="PANTHER" id="PTHR35526:SF3">
    <property type="entry name" value="ANTI-SIGMA-F FACTOR RSBW"/>
    <property type="match status" value="1"/>
</dbReference>
<feature type="domain" description="Histidine kinase/HSP90-like ATPase" evidence="2">
    <location>
        <begin position="11"/>
        <end position="128"/>
    </location>
</feature>
<dbReference type="InterPro" id="IPR036890">
    <property type="entry name" value="HATPase_C_sf"/>
</dbReference>
<dbReference type="PANTHER" id="PTHR35526">
    <property type="entry name" value="ANTI-SIGMA-F FACTOR RSBW-RELATED"/>
    <property type="match status" value="1"/>
</dbReference>
<dbReference type="InterPro" id="IPR050267">
    <property type="entry name" value="Anti-sigma-factor_SerPK"/>
</dbReference>
<keyword evidence="1" id="KW-0723">Serine/threonine-protein kinase</keyword>
<name>A0A9W6PNY9_9ACTN</name>
<organism evidence="3 4">
    <name type="scientific">Kitasatospora phosalacinea</name>
    <dbReference type="NCBI Taxonomy" id="2065"/>
    <lineage>
        <taxon>Bacteria</taxon>
        <taxon>Bacillati</taxon>
        <taxon>Actinomycetota</taxon>
        <taxon>Actinomycetes</taxon>
        <taxon>Kitasatosporales</taxon>
        <taxon>Streptomycetaceae</taxon>
        <taxon>Kitasatospora</taxon>
    </lineage>
</organism>
<dbReference type="Pfam" id="PF13581">
    <property type="entry name" value="HATPase_c_2"/>
    <property type="match status" value="1"/>
</dbReference>
<dbReference type="RefSeq" id="WP_051778348.1">
    <property type="nucleotide sequence ID" value="NZ_BSRX01000054.1"/>
</dbReference>